<evidence type="ECO:0000256" key="1">
    <source>
        <dbReference type="ARBA" id="ARBA00000365"/>
    </source>
</evidence>
<keyword evidence="9 10" id="KW-0326">Glycosidase</keyword>
<dbReference type="SMART" id="SM00872">
    <property type="entry name" value="Alpha-mann_mid"/>
    <property type="match status" value="1"/>
</dbReference>
<organism evidence="12 13">
    <name type="scientific">Hypothenemus hampei</name>
    <name type="common">Coffee berry borer</name>
    <dbReference type="NCBI Taxonomy" id="57062"/>
    <lineage>
        <taxon>Eukaryota</taxon>
        <taxon>Metazoa</taxon>
        <taxon>Ecdysozoa</taxon>
        <taxon>Arthropoda</taxon>
        <taxon>Hexapoda</taxon>
        <taxon>Insecta</taxon>
        <taxon>Pterygota</taxon>
        <taxon>Neoptera</taxon>
        <taxon>Endopterygota</taxon>
        <taxon>Coleoptera</taxon>
        <taxon>Polyphaga</taxon>
        <taxon>Cucujiformia</taxon>
        <taxon>Curculionidae</taxon>
        <taxon>Scolytinae</taxon>
        <taxon>Hypothenemus</taxon>
    </lineage>
</organism>
<name>A0ABD1FC67_HYPHA</name>
<dbReference type="Pfam" id="PF09261">
    <property type="entry name" value="Alpha-mann_mid"/>
    <property type="match status" value="1"/>
</dbReference>
<keyword evidence="7" id="KW-1015">Disulfide bond</keyword>
<keyword evidence="13" id="KW-1185">Reference proteome</keyword>
<dbReference type="InterPro" id="IPR015341">
    <property type="entry name" value="Glyco_hydro_38_cen"/>
</dbReference>
<dbReference type="Gene3D" id="2.60.40.1360">
    <property type="match status" value="1"/>
</dbReference>
<dbReference type="PANTHER" id="PTHR11607">
    <property type="entry name" value="ALPHA-MANNOSIDASE"/>
    <property type="match status" value="1"/>
</dbReference>
<dbReference type="EMBL" id="JBDJPC010000001">
    <property type="protein sequence ID" value="KAL1516871.1"/>
    <property type="molecule type" value="Genomic_DNA"/>
</dbReference>
<gene>
    <name evidence="12" type="ORF">ABEB36_000710</name>
</gene>
<dbReference type="InterPro" id="IPR011013">
    <property type="entry name" value="Gal_mutarotase_sf_dom"/>
</dbReference>
<comment type="catalytic activity">
    <reaction evidence="1">
        <text>Hydrolysis of terminal, non-reducing alpha-D-mannose residues in alpha-D-mannosides.</text>
        <dbReference type="EC" id="3.2.1.24"/>
    </reaction>
</comment>
<comment type="cofactor">
    <cofactor evidence="10">
        <name>Zn(2+)</name>
        <dbReference type="ChEBI" id="CHEBI:29105"/>
    </cofactor>
    <text evidence="10">Binds 1 zinc ion per subunit.</text>
</comment>
<dbReference type="SUPFAM" id="SSF88688">
    <property type="entry name" value="Families 57/38 glycoside transferase middle domain"/>
    <property type="match status" value="1"/>
</dbReference>
<dbReference type="Pfam" id="PF07748">
    <property type="entry name" value="Glyco_hydro_38C"/>
    <property type="match status" value="1"/>
</dbReference>
<evidence type="ECO:0000256" key="10">
    <source>
        <dbReference type="RuleBase" id="RU361199"/>
    </source>
</evidence>
<dbReference type="InterPro" id="IPR027291">
    <property type="entry name" value="Glyco_hydro_38_N_sf"/>
</dbReference>
<dbReference type="Gene3D" id="1.20.1270.50">
    <property type="entry name" value="Glycoside hydrolase family 38, central domain"/>
    <property type="match status" value="2"/>
</dbReference>
<feature type="chain" id="PRO_5044528536" description="Alpha-mannosidase" evidence="10">
    <location>
        <begin position="20"/>
        <end position="1024"/>
    </location>
</feature>
<dbReference type="InterPro" id="IPR028995">
    <property type="entry name" value="Glyco_hydro_57/38_cen_sf"/>
</dbReference>
<evidence type="ECO:0000256" key="3">
    <source>
        <dbReference type="ARBA" id="ARBA00012752"/>
    </source>
</evidence>
<evidence type="ECO:0000259" key="11">
    <source>
        <dbReference type="SMART" id="SM00872"/>
    </source>
</evidence>
<dbReference type="Pfam" id="PF01074">
    <property type="entry name" value="Glyco_hydro_38N"/>
    <property type="match status" value="1"/>
</dbReference>
<dbReference type="FunFam" id="2.70.98.30:FF:000003">
    <property type="entry name" value="Alpha-mannosidase"/>
    <property type="match status" value="1"/>
</dbReference>
<dbReference type="FunFam" id="3.20.110.10:FF:000001">
    <property type="entry name" value="Alpha-mannosidase"/>
    <property type="match status" value="1"/>
</dbReference>
<dbReference type="Gene3D" id="3.20.110.10">
    <property type="entry name" value="Glycoside hydrolase 38, N terminal domain"/>
    <property type="match status" value="1"/>
</dbReference>
<dbReference type="InterPro" id="IPR011682">
    <property type="entry name" value="Glyco_hydro_38_C"/>
</dbReference>
<dbReference type="FunFam" id="1.20.1270.50:FF:000002">
    <property type="entry name" value="Alpha-mannosidase"/>
    <property type="match status" value="1"/>
</dbReference>
<feature type="domain" description="Glycoside hydrolase family 38 central" evidence="11">
    <location>
        <begin position="368"/>
        <end position="443"/>
    </location>
</feature>
<evidence type="ECO:0000256" key="9">
    <source>
        <dbReference type="ARBA" id="ARBA00023295"/>
    </source>
</evidence>
<dbReference type="InterPro" id="IPR013780">
    <property type="entry name" value="Glyco_hydro_b"/>
</dbReference>
<protein>
    <recommendedName>
        <fullName evidence="3 10">Alpha-mannosidase</fullName>
        <ecNumber evidence="10">3.2.1.-</ecNumber>
    </recommendedName>
</protein>
<keyword evidence="10" id="KW-0732">Signal</keyword>
<evidence type="ECO:0000256" key="8">
    <source>
        <dbReference type="ARBA" id="ARBA00023180"/>
    </source>
</evidence>
<dbReference type="EC" id="3.2.1.-" evidence="10"/>
<dbReference type="InterPro" id="IPR000602">
    <property type="entry name" value="Glyco_hydro_38_N"/>
</dbReference>
<sequence>MKGAQFLVILGYLAIATSGVPLKDDESKNCGYQSCHPVKEGFVNVHIVPHTHDDVGWLKTVDQYYYGSNTQNQNAGVQYILDTVVDSLHKDKNRKFIYVETAFFWKWWINQHDIVKARVRKLVNNGRLEFISGGWSMNDEAATHYHSIIDQMTWGLRKLNDTFGECGRPKIGWQIDPFGHSREMANIFAELGFDAVLLGRIDYQEKEYRWKTQTPEMVWRGSDSLGKSSDIFTGILYNTYGPPPGFCFDILCNDDPFIDDKKSFEYNVDQKVDDFIAYLDNATKVYTTNNILITMGEDFTYQDAESWFINLDKLITYVNQRQENGSKYHLIYSTPSCYVQSVYNETVNNTKWLLKEDDFFPYASDPHAFWTGYFTSRPAIKRFERIGNNFLQVCKQLYALADLGPEDSVDLNALREAMGVMQHHDAITGTEKQHVANDYARHLQQGIEECEIITQAAIIKLSNQTDNIKINENTTFNSCQLLNISQCSYSENYKKFAVTIYNPLSRSVDKLVRVPVLGNSYSVIDSKNNSLETQIISIPDFVKNIPGRNSKAEQELVFIANDLPAFGWKSYIISETSNGSRKAPIVQKQSDTVNIKDASLIVDVDTGLLKNIIIGEISLPVNQTFQYYEGFVGDNSKFEKRSSGAYIFRPDGPIVNAAETVNYTIVQGNLVSEIRQQFNEFISQIIRVNSIDNFVEFDWVIGPLPQNGTKGIEVVTKFTSNLKSDSTFYTDTNGKGELKRVRDFRPTWNLNLSEPIAGNYYPITSQISIREDDFELAVLVDRAQGGSSLKDGEIELMIHRVCLHDDAFGVGEALNETAFDKGLVVRGSHYVTIGNRSTTSDSVSATTRDIAQRKLLDAWIFFTPLPSDDTQFNFEFSGLTRTLPRNVQILTLEPWIGFSFLLRLEHVFEINEDPTLAQPVVVQLEDLFVNYKILSAQETTLGGNQWLKDNHRLNFEANDIVGHQGHYYYSGNLLSDFEENFNDLEMQRQQFKRQTTVVNADNDLNITLTSGQIRTFIITINNEP</sequence>
<evidence type="ECO:0000313" key="13">
    <source>
        <dbReference type="Proteomes" id="UP001566132"/>
    </source>
</evidence>
<accession>A0ABD1FC67</accession>
<evidence type="ECO:0000256" key="6">
    <source>
        <dbReference type="ARBA" id="ARBA00022833"/>
    </source>
</evidence>
<keyword evidence="8" id="KW-0325">Glycoprotein</keyword>
<dbReference type="SUPFAM" id="SSF74650">
    <property type="entry name" value="Galactose mutarotase-like"/>
    <property type="match status" value="1"/>
</dbReference>
<dbReference type="SUPFAM" id="SSF88713">
    <property type="entry name" value="Glycoside hydrolase/deacetylase"/>
    <property type="match status" value="1"/>
</dbReference>
<dbReference type="Gene3D" id="2.70.98.30">
    <property type="entry name" value="Golgi alpha-mannosidase II, domain 4"/>
    <property type="match status" value="1"/>
</dbReference>
<dbReference type="Gene3D" id="2.60.40.1180">
    <property type="entry name" value="Golgi alpha-mannosidase II"/>
    <property type="match status" value="1"/>
</dbReference>
<evidence type="ECO:0000256" key="2">
    <source>
        <dbReference type="ARBA" id="ARBA00009792"/>
    </source>
</evidence>
<evidence type="ECO:0000256" key="4">
    <source>
        <dbReference type="ARBA" id="ARBA00022723"/>
    </source>
</evidence>
<keyword evidence="6 10" id="KW-0862">Zinc</keyword>
<evidence type="ECO:0000313" key="12">
    <source>
        <dbReference type="EMBL" id="KAL1516871.1"/>
    </source>
</evidence>
<keyword evidence="4 10" id="KW-0479">Metal-binding</keyword>
<dbReference type="FunFam" id="1.20.1270.50:FF:000003">
    <property type="entry name" value="Alpha-mannosidase"/>
    <property type="match status" value="1"/>
</dbReference>
<reference evidence="12 13" key="1">
    <citation type="submission" date="2024-05" db="EMBL/GenBank/DDBJ databases">
        <title>Genetic variation in Jamaican populations of the coffee berry borer (Hypothenemus hampei).</title>
        <authorList>
            <person name="Errbii M."/>
            <person name="Myrie A."/>
        </authorList>
    </citation>
    <scope>NUCLEOTIDE SEQUENCE [LARGE SCALE GENOMIC DNA]</scope>
    <source>
        <strain evidence="12">JA-Hopewell-2020-01-JO</strain>
        <tissue evidence="12">Whole body</tissue>
    </source>
</reference>
<dbReference type="InterPro" id="IPR050843">
    <property type="entry name" value="Glycosyl_Hydrlase_38"/>
</dbReference>
<dbReference type="FunFam" id="2.60.40.1180:FF:000018">
    <property type="entry name" value="Alpha-mannosidase"/>
    <property type="match status" value="1"/>
</dbReference>
<comment type="similarity">
    <text evidence="2 10">Belongs to the glycosyl hydrolase 38 family.</text>
</comment>
<feature type="signal peptide" evidence="10">
    <location>
        <begin position="1"/>
        <end position="19"/>
    </location>
</feature>
<evidence type="ECO:0000256" key="5">
    <source>
        <dbReference type="ARBA" id="ARBA00022801"/>
    </source>
</evidence>
<dbReference type="AlphaFoldDB" id="A0ABD1FC67"/>
<dbReference type="PANTHER" id="PTHR11607:SF3">
    <property type="entry name" value="LYSOSOMAL ALPHA-MANNOSIDASE"/>
    <property type="match status" value="1"/>
</dbReference>
<proteinExistence type="inferred from homology"/>
<dbReference type="InterPro" id="IPR037094">
    <property type="entry name" value="Glyco_hydro_38_cen_sf"/>
</dbReference>
<keyword evidence="5 10" id="KW-0378">Hydrolase</keyword>
<comment type="caution">
    <text evidence="12">The sequence shown here is derived from an EMBL/GenBank/DDBJ whole genome shotgun (WGS) entry which is preliminary data.</text>
</comment>
<dbReference type="Proteomes" id="UP001566132">
    <property type="component" value="Unassembled WGS sequence"/>
</dbReference>
<dbReference type="GO" id="GO:0004559">
    <property type="term" value="F:alpha-mannosidase activity"/>
    <property type="evidence" value="ECO:0007669"/>
    <property type="project" value="UniProtKB-EC"/>
</dbReference>
<dbReference type="CDD" id="cd10810">
    <property type="entry name" value="GH38N_AMII_LAM_like"/>
    <property type="match status" value="1"/>
</dbReference>
<evidence type="ECO:0000256" key="7">
    <source>
        <dbReference type="ARBA" id="ARBA00023157"/>
    </source>
</evidence>
<dbReference type="InterPro" id="IPR011330">
    <property type="entry name" value="Glyco_hydro/deAcase_b/a-brl"/>
</dbReference>
<dbReference type="GO" id="GO:0046872">
    <property type="term" value="F:metal ion binding"/>
    <property type="evidence" value="ECO:0007669"/>
    <property type="project" value="UniProtKB-KW"/>
</dbReference>